<dbReference type="GO" id="GO:0009055">
    <property type="term" value="F:electron transfer activity"/>
    <property type="evidence" value="ECO:0007669"/>
    <property type="project" value="InterPro"/>
</dbReference>
<feature type="domain" description="Blue (type 1) copper" evidence="9">
    <location>
        <begin position="39"/>
        <end position="113"/>
    </location>
</feature>
<evidence type="ECO:0000256" key="7">
    <source>
        <dbReference type="PIRSR" id="PIRSR602386-1"/>
    </source>
</evidence>
<keyword evidence="6 7" id="KW-0186">Copper</keyword>
<comment type="cofactor">
    <cofactor evidence="7">
        <name>Cu cation</name>
        <dbReference type="ChEBI" id="CHEBI:23378"/>
    </cofactor>
    <text evidence="7">Binds 1 copper ion per subunit.</text>
</comment>
<protein>
    <submittedName>
        <fullName evidence="10">Plastocyanin</fullName>
    </submittedName>
</protein>
<evidence type="ECO:0000259" key="9">
    <source>
        <dbReference type="Pfam" id="PF00127"/>
    </source>
</evidence>
<dbReference type="InterPro" id="IPR052721">
    <property type="entry name" value="ET_Amicyanin"/>
</dbReference>
<dbReference type="EMBL" id="SNVV01000002">
    <property type="protein sequence ID" value="TDN56114.1"/>
    <property type="molecule type" value="Genomic_DNA"/>
</dbReference>
<reference evidence="10 11" key="1">
    <citation type="submission" date="2019-03" db="EMBL/GenBank/DDBJ databases">
        <title>Genomic Encyclopedia of Type Strains, Phase IV (KMG-IV): sequencing the most valuable type-strain genomes for metagenomic binning, comparative biology and taxonomic classification.</title>
        <authorList>
            <person name="Goeker M."/>
        </authorList>
    </citation>
    <scope>NUCLEOTIDE SEQUENCE [LARGE SCALE GENOMIC DNA]</scope>
    <source>
        <strain evidence="10 11">DSM 12121</strain>
    </source>
</reference>
<feature type="binding site" evidence="7">
    <location>
        <position position="101"/>
    </location>
    <ligand>
        <name>Cu cation</name>
        <dbReference type="ChEBI" id="CHEBI:23378"/>
    </ligand>
</feature>
<dbReference type="InterPro" id="IPR002386">
    <property type="entry name" value="Amicyanin/Pseudoazurin"/>
</dbReference>
<evidence type="ECO:0000256" key="3">
    <source>
        <dbReference type="ARBA" id="ARBA00022723"/>
    </source>
</evidence>
<dbReference type="PANTHER" id="PTHR36507:SF1">
    <property type="entry name" value="BLL1555 PROTEIN"/>
    <property type="match status" value="1"/>
</dbReference>
<evidence type="ECO:0000313" key="11">
    <source>
        <dbReference type="Proteomes" id="UP000295129"/>
    </source>
</evidence>
<dbReference type="InterPro" id="IPR008972">
    <property type="entry name" value="Cupredoxin"/>
</dbReference>
<evidence type="ECO:0000256" key="4">
    <source>
        <dbReference type="ARBA" id="ARBA00022764"/>
    </source>
</evidence>
<dbReference type="InterPro" id="IPR000923">
    <property type="entry name" value="BlueCu_1"/>
</dbReference>
<dbReference type="GO" id="GO:0005507">
    <property type="term" value="F:copper ion binding"/>
    <property type="evidence" value="ECO:0007669"/>
    <property type="project" value="InterPro"/>
</dbReference>
<organism evidence="10 11">
    <name type="scientific">Azoarcus indigens</name>
    <dbReference type="NCBI Taxonomy" id="29545"/>
    <lineage>
        <taxon>Bacteria</taxon>
        <taxon>Pseudomonadati</taxon>
        <taxon>Pseudomonadota</taxon>
        <taxon>Betaproteobacteria</taxon>
        <taxon>Rhodocyclales</taxon>
        <taxon>Zoogloeaceae</taxon>
        <taxon>Azoarcus</taxon>
    </lineage>
</organism>
<evidence type="ECO:0000256" key="2">
    <source>
        <dbReference type="ARBA" id="ARBA00022448"/>
    </source>
</evidence>
<keyword evidence="3 7" id="KW-0479">Metal-binding</keyword>
<comment type="caution">
    <text evidence="10">The sequence shown here is derived from an EMBL/GenBank/DDBJ whole genome shotgun (WGS) entry which is preliminary data.</text>
</comment>
<feature type="signal peptide" evidence="8">
    <location>
        <begin position="1"/>
        <end position="31"/>
    </location>
</feature>
<dbReference type="Gene3D" id="2.60.40.420">
    <property type="entry name" value="Cupredoxins - blue copper proteins"/>
    <property type="match status" value="1"/>
</dbReference>
<keyword evidence="8" id="KW-0732">Signal</keyword>
<evidence type="ECO:0000256" key="1">
    <source>
        <dbReference type="ARBA" id="ARBA00004418"/>
    </source>
</evidence>
<dbReference type="PANTHER" id="PTHR36507">
    <property type="entry name" value="BLL1555 PROTEIN"/>
    <property type="match status" value="1"/>
</dbReference>
<evidence type="ECO:0000256" key="5">
    <source>
        <dbReference type="ARBA" id="ARBA00022982"/>
    </source>
</evidence>
<keyword evidence="5" id="KW-0249">Electron transport</keyword>
<evidence type="ECO:0000256" key="8">
    <source>
        <dbReference type="SAM" id="SignalP"/>
    </source>
</evidence>
<dbReference type="OrthoDB" id="9757546at2"/>
<comment type="subcellular location">
    <subcellularLocation>
        <location evidence="1">Periplasm</location>
    </subcellularLocation>
</comment>
<gene>
    <name evidence="10" type="ORF">C7389_10249</name>
</gene>
<keyword evidence="4" id="KW-0574">Periplasm</keyword>
<evidence type="ECO:0000256" key="6">
    <source>
        <dbReference type="ARBA" id="ARBA00023008"/>
    </source>
</evidence>
<feature type="binding site" evidence="7">
    <location>
        <position position="67"/>
    </location>
    <ligand>
        <name>Cu cation</name>
        <dbReference type="ChEBI" id="CHEBI:23378"/>
    </ligand>
</feature>
<dbReference type="Pfam" id="PF00127">
    <property type="entry name" value="Copper-bind"/>
    <property type="match status" value="1"/>
</dbReference>
<name>A0A4R6EEE0_9RHOO</name>
<accession>A0A4R6EEE0</accession>
<evidence type="ECO:0000313" key="10">
    <source>
        <dbReference type="EMBL" id="TDN56114.1"/>
    </source>
</evidence>
<sequence>MKPPGPCGRGAGCALAALAAALLLLASPAWGAEHRVEVVDYAYRPAELTIQPGDTVTWSNREKRVSHSVLFDASGQESERFFPGESWSHTFEAEGEFAYHCGPHPEMKGRVVVRGQR</sequence>
<dbReference type="RefSeq" id="WP_133588299.1">
    <property type="nucleotide sequence ID" value="NZ_SNVV01000002.1"/>
</dbReference>
<feature type="binding site" evidence="7">
    <location>
        <position position="104"/>
    </location>
    <ligand>
        <name>Cu cation</name>
        <dbReference type="ChEBI" id="CHEBI:23378"/>
    </ligand>
</feature>
<keyword evidence="11" id="KW-1185">Reference proteome</keyword>
<dbReference type="AlphaFoldDB" id="A0A4R6EEE0"/>
<feature type="chain" id="PRO_5020413631" evidence="8">
    <location>
        <begin position="32"/>
        <end position="117"/>
    </location>
</feature>
<proteinExistence type="predicted"/>
<dbReference type="Proteomes" id="UP000295129">
    <property type="component" value="Unassembled WGS sequence"/>
</dbReference>
<dbReference type="PRINTS" id="PR00155">
    <property type="entry name" value="AMICYANIN"/>
</dbReference>
<keyword evidence="2" id="KW-0813">Transport</keyword>
<dbReference type="GO" id="GO:0042597">
    <property type="term" value="C:periplasmic space"/>
    <property type="evidence" value="ECO:0007669"/>
    <property type="project" value="UniProtKB-SubCell"/>
</dbReference>
<dbReference type="SUPFAM" id="SSF49503">
    <property type="entry name" value="Cupredoxins"/>
    <property type="match status" value="1"/>
</dbReference>